<organism evidence="2">
    <name type="scientific">Tanacetum cinerariifolium</name>
    <name type="common">Dalmatian daisy</name>
    <name type="synonym">Chrysanthemum cinerariifolium</name>
    <dbReference type="NCBI Taxonomy" id="118510"/>
    <lineage>
        <taxon>Eukaryota</taxon>
        <taxon>Viridiplantae</taxon>
        <taxon>Streptophyta</taxon>
        <taxon>Embryophyta</taxon>
        <taxon>Tracheophyta</taxon>
        <taxon>Spermatophyta</taxon>
        <taxon>Magnoliopsida</taxon>
        <taxon>eudicotyledons</taxon>
        <taxon>Gunneridae</taxon>
        <taxon>Pentapetalae</taxon>
        <taxon>asterids</taxon>
        <taxon>campanulids</taxon>
        <taxon>Asterales</taxon>
        <taxon>Asteraceae</taxon>
        <taxon>Asteroideae</taxon>
        <taxon>Anthemideae</taxon>
        <taxon>Anthemidinae</taxon>
        <taxon>Tanacetum</taxon>
    </lineage>
</organism>
<reference evidence="2" key="1">
    <citation type="journal article" date="2019" name="Sci. Rep.">
        <title>Draft genome of Tanacetum cinerariifolium, the natural source of mosquito coil.</title>
        <authorList>
            <person name="Yamashiro T."/>
            <person name="Shiraishi A."/>
            <person name="Satake H."/>
            <person name="Nakayama K."/>
        </authorList>
    </citation>
    <scope>NUCLEOTIDE SEQUENCE</scope>
</reference>
<feature type="domain" description="Reverse transcriptase Ty1/copia-type" evidence="1">
    <location>
        <begin position="20"/>
        <end position="121"/>
    </location>
</feature>
<name>A0A699IS72_TANCI</name>
<dbReference type="AlphaFoldDB" id="A0A699IS72"/>
<dbReference type="InterPro" id="IPR013103">
    <property type="entry name" value="RVT_2"/>
</dbReference>
<protein>
    <submittedName>
        <fullName evidence="2">Ribonuclease H-like domain-containing protein</fullName>
    </submittedName>
</protein>
<dbReference type="InterPro" id="IPR043502">
    <property type="entry name" value="DNA/RNA_pol_sf"/>
</dbReference>
<dbReference type="EMBL" id="BKCJ010319463">
    <property type="protein sequence ID" value="GEZ75677.1"/>
    <property type="molecule type" value="Genomic_DNA"/>
</dbReference>
<dbReference type="SUPFAM" id="SSF56672">
    <property type="entry name" value="DNA/RNA polymerases"/>
    <property type="match status" value="1"/>
</dbReference>
<evidence type="ECO:0000313" key="2">
    <source>
        <dbReference type="EMBL" id="GEZ75677.1"/>
    </source>
</evidence>
<evidence type="ECO:0000259" key="1">
    <source>
        <dbReference type="Pfam" id="PF07727"/>
    </source>
</evidence>
<dbReference type="Pfam" id="PF07727">
    <property type="entry name" value="RVT_2"/>
    <property type="match status" value="1"/>
</dbReference>
<proteinExistence type="predicted"/>
<gene>
    <name evidence="2" type="ORF">Tci_547650</name>
</gene>
<comment type="caution">
    <text evidence="2">The sequence shown here is derived from an EMBL/GenBank/DDBJ whole genome shotgun (WGS) entry which is preliminary data.</text>
</comment>
<accession>A0A699IS72</accession>
<sequence>MFDPNRVEAMNNEIEALNRNNTWTIYDLLVGRKPIGSKWIWKIKHKALGKIKRYKTRLVAKGFSQRKGFDYEETFSLVVKMVTVRCLIGLTVVNNWPLYQLDVNNAFLYGDLVENVYMTLPDDNIVITGNDDVGIKEFKLFLSTKFLIKDLGVLKYFLRIEVIENDLGRKRHVSKKGKKSQAHQREDVN</sequence>